<evidence type="ECO:0000313" key="2">
    <source>
        <dbReference type="EMBL" id="JAE27799.1"/>
    </source>
</evidence>
<reference evidence="2" key="1">
    <citation type="submission" date="2014-09" db="EMBL/GenBank/DDBJ databases">
        <authorList>
            <person name="Magalhaes I.L.F."/>
            <person name="Oliveira U."/>
            <person name="Santos F.R."/>
            <person name="Vidigal T.H.D.A."/>
            <person name="Brescovit A.D."/>
            <person name="Santos A.J."/>
        </authorList>
    </citation>
    <scope>NUCLEOTIDE SEQUENCE</scope>
    <source>
        <tissue evidence="2">Shoot tissue taken approximately 20 cm above the soil surface</tissue>
    </source>
</reference>
<evidence type="ECO:0000256" key="1">
    <source>
        <dbReference type="SAM" id="Phobius"/>
    </source>
</evidence>
<keyword evidence="1" id="KW-1133">Transmembrane helix</keyword>
<keyword evidence="1" id="KW-0472">Membrane</keyword>
<protein>
    <submittedName>
        <fullName evidence="2">Uncharacterized protein</fullName>
    </submittedName>
</protein>
<name>A0A0A9GW75_ARUDO</name>
<sequence length="77" mass="9092">MCIARNYGISVHSDIPRYLSRTVCNRSLICRLYNFRRWLVFILYAMSLFDKHVIFSCWIYHDTSGLEPLNVLSLSTT</sequence>
<proteinExistence type="predicted"/>
<dbReference type="AlphaFoldDB" id="A0A0A9GW75"/>
<keyword evidence="1" id="KW-0812">Transmembrane</keyword>
<feature type="transmembrane region" description="Helical" evidence="1">
    <location>
        <begin position="38"/>
        <end position="61"/>
    </location>
</feature>
<accession>A0A0A9GW75</accession>
<organism evidence="2">
    <name type="scientific">Arundo donax</name>
    <name type="common">Giant reed</name>
    <name type="synonym">Donax arundinaceus</name>
    <dbReference type="NCBI Taxonomy" id="35708"/>
    <lineage>
        <taxon>Eukaryota</taxon>
        <taxon>Viridiplantae</taxon>
        <taxon>Streptophyta</taxon>
        <taxon>Embryophyta</taxon>
        <taxon>Tracheophyta</taxon>
        <taxon>Spermatophyta</taxon>
        <taxon>Magnoliopsida</taxon>
        <taxon>Liliopsida</taxon>
        <taxon>Poales</taxon>
        <taxon>Poaceae</taxon>
        <taxon>PACMAD clade</taxon>
        <taxon>Arundinoideae</taxon>
        <taxon>Arundineae</taxon>
        <taxon>Arundo</taxon>
    </lineage>
</organism>
<reference evidence="2" key="2">
    <citation type="journal article" date="2015" name="Data Brief">
        <title>Shoot transcriptome of the giant reed, Arundo donax.</title>
        <authorList>
            <person name="Barrero R.A."/>
            <person name="Guerrero F.D."/>
            <person name="Moolhuijzen P."/>
            <person name="Goolsby J.A."/>
            <person name="Tidwell J."/>
            <person name="Bellgard S.E."/>
            <person name="Bellgard M.I."/>
        </authorList>
    </citation>
    <scope>NUCLEOTIDE SEQUENCE</scope>
    <source>
        <tissue evidence="2">Shoot tissue taken approximately 20 cm above the soil surface</tissue>
    </source>
</reference>
<dbReference type="EMBL" id="GBRH01170097">
    <property type="protein sequence ID" value="JAE27799.1"/>
    <property type="molecule type" value="Transcribed_RNA"/>
</dbReference>